<sequence length="47" mass="5445">MRDRVEVDMDVSRAIVPHDTDKEVFTNGLLDAPLFMQKLIRDIKRCG</sequence>
<name>A0ABW8D4K1_9GAMM</name>
<comment type="caution">
    <text evidence="1">The sequence shown here is derived from an EMBL/GenBank/DDBJ whole genome shotgun (WGS) entry which is preliminary data.</text>
</comment>
<dbReference type="Proteomes" id="UP001615550">
    <property type="component" value="Unassembled WGS sequence"/>
</dbReference>
<dbReference type="EMBL" id="JBGORX010000001">
    <property type="protein sequence ID" value="MFJ1267637.1"/>
    <property type="molecule type" value="Genomic_DNA"/>
</dbReference>
<accession>A0ABW8D4K1</accession>
<evidence type="ECO:0000313" key="1">
    <source>
        <dbReference type="EMBL" id="MFJ1267637.1"/>
    </source>
</evidence>
<proteinExistence type="predicted"/>
<gene>
    <name evidence="1" type="ORF">ACD661_03580</name>
</gene>
<organism evidence="1 2">
    <name type="scientific">Legionella lytica</name>
    <dbReference type="NCBI Taxonomy" id="96232"/>
    <lineage>
        <taxon>Bacteria</taxon>
        <taxon>Pseudomonadati</taxon>
        <taxon>Pseudomonadota</taxon>
        <taxon>Gammaproteobacteria</taxon>
        <taxon>Legionellales</taxon>
        <taxon>Legionellaceae</taxon>
        <taxon>Legionella</taxon>
    </lineage>
</organism>
<reference evidence="1 2" key="1">
    <citation type="submission" date="2024-08" db="EMBL/GenBank/DDBJ databases">
        <title>Draft Genome Sequence of Legionella lytica strain DSB2004, Isolated From a Fire Sprinkler System.</title>
        <authorList>
            <person name="Everhart A.D."/>
            <person name="Kidane D.T."/>
            <person name="Farone A.L."/>
            <person name="Farone M.B."/>
        </authorList>
    </citation>
    <scope>NUCLEOTIDE SEQUENCE [LARGE SCALE GENOMIC DNA]</scope>
    <source>
        <strain evidence="1 2">DSB2004</strain>
    </source>
</reference>
<evidence type="ECO:0000313" key="2">
    <source>
        <dbReference type="Proteomes" id="UP001615550"/>
    </source>
</evidence>
<protein>
    <submittedName>
        <fullName evidence="1">Uncharacterized protein</fullName>
    </submittedName>
</protein>
<dbReference type="RefSeq" id="WP_400186358.1">
    <property type="nucleotide sequence ID" value="NZ_JBGORX010000001.1"/>
</dbReference>
<keyword evidence="2" id="KW-1185">Reference proteome</keyword>